<dbReference type="InterPro" id="IPR027417">
    <property type="entry name" value="P-loop_NTPase"/>
</dbReference>
<dbReference type="EMBL" id="JBHTKR010000002">
    <property type="protein sequence ID" value="MFD1193806.1"/>
    <property type="molecule type" value="Genomic_DNA"/>
</dbReference>
<dbReference type="Gene3D" id="3.40.50.300">
    <property type="entry name" value="P-loop containing nucleotide triphosphate hydrolases"/>
    <property type="match status" value="1"/>
</dbReference>
<organism evidence="1 2">
    <name type="scientific">Seohaeicola saemankumensis</name>
    <dbReference type="NCBI Taxonomy" id="481181"/>
    <lineage>
        <taxon>Bacteria</taxon>
        <taxon>Pseudomonadati</taxon>
        <taxon>Pseudomonadota</taxon>
        <taxon>Alphaproteobacteria</taxon>
        <taxon>Rhodobacterales</taxon>
        <taxon>Roseobacteraceae</taxon>
        <taxon>Seohaeicola</taxon>
    </lineage>
</organism>
<keyword evidence="2" id="KW-1185">Reference proteome</keyword>
<evidence type="ECO:0000313" key="1">
    <source>
        <dbReference type="EMBL" id="MFD1193806.1"/>
    </source>
</evidence>
<evidence type="ECO:0000313" key="2">
    <source>
        <dbReference type="Proteomes" id="UP001597151"/>
    </source>
</evidence>
<sequence length="516" mass="57043">MSAFRRWSYQVYSINDLIDAFTPNQEAPRPNILLKKPHKERLNIERAIKEMQAGTNWHDNMVRVVGAMVQQGNSDTMIMGLAQAWTLDGYTADDTLKEVQTAINGARKKGFAPGPTDQLATMPVNQWPTPYINFDGKALPKRKWIYGRHYIRGYVSVLASAGGIGKTSLQVAEALAIASGRDLLGEKVCEQTNVWLMNLEDPMEEMQLRIVAAMQSHNVRQGEIEGRLFVDAGRDFRLQVATQSQNGFSINEELKRAMIERITTHKIGAVFIDPFVGSHAVNENDNMAINAVVDVFRQVADATNCAIGLVHHTRKANGQDSSIDSVRGAGSLIGAARVARVANKISQQDAAKLGICEKTAPSVFRVENGKANMSPPAEASVWRIVKSHGLENGEYVGVVHAFTPPTIKAATVIELETAIAAIKDLEKPVRRQETSNDWAGYTIAGKLNLDIGGAKKNDRSHAQELDRLRVRNILTELESSGAITREKIYDARNAREVEIYQVNDEHEWGRLPQSAK</sequence>
<dbReference type="SUPFAM" id="SSF52540">
    <property type="entry name" value="P-loop containing nucleoside triphosphate hydrolases"/>
    <property type="match status" value="1"/>
</dbReference>
<dbReference type="Pfam" id="PF13481">
    <property type="entry name" value="AAA_25"/>
    <property type="match status" value="1"/>
</dbReference>
<dbReference type="Proteomes" id="UP001597151">
    <property type="component" value="Unassembled WGS sequence"/>
</dbReference>
<reference evidence="2" key="1">
    <citation type="journal article" date="2019" name="Int. J. Syst. Evol. Microbiol.">
        <title>The Global Catalogue of Microorganisms (GCM) 10K type strain sequencing project: providing services to taxonomists for standard genome sequencing and annotation.</title>
        <authorList>
            <consortium name="The Broad Institute Genomics Platform"/>
            <consortium name="The Broad Institute Genome Sequencing Center for Infectious Disease"/>
            <person name="Wu L."/>
            <person name="Ma J."/>
        </authorList>
    </citation>
    <scope>NUCLEOTIDE SEQUENCE [LARGE SCALE GENOMIC DNA]</scope>
    <source>
        <strain evidence="2">CCUG 55328</strain>
    </source>
</reference>
<proteinExistence type="predicted"/>
<protein>
    <submittedName>
        <fullName evidence="1">AAA family ATPase</fullName>
    </submittedName>
</protein>
<gene>
    <name evidence="1" type="ORF">ACFQ3C_03890</name>
</gene>
<comment type="caution">
    <text evidence="1">The sequence shown here is derived from an EMBL/GenBank/DDBJ whole genome shotgun (WGS) entry which is preliminary data.</text>
</comment>
<accession>A0ABW3TAC2</accession>
<name>A0ABW3TAC2_9RHOB</name>